<reference evidence="1 2" key="1">
    <citation type="submission" date="2015-11" db="EMBL/GenBank/DDBJ databases">
        <title>Genomic analysis of 38 Legionella species identifies large and diverse effector repertoires.</title>
        <authorList>
            <person name="Burstein D."/>
            <person name="Amaro F."/>
            <person name="Zusman T."/>
            <person name="Lifshitz Z."/>
            <person name="Cohen O."/>
            <person name="Gilbert J.A."/>
            <person name="Pupko T."/>
            <person name="Shuman H.A."/>
            <person name="Segal G."/>
        </authorList>
    </citation>
    <scope>NUCLEOTIDE SEQUENCE [LARGE SCALE GENOMIC DNA]</scope>
    <source>
        <strain evidence="1 2">Mt.St.Helens-9</strain>
    </source>
</reference>
<proteinExistence type="predicted"/>
<dbReference type="PATRIC" id="fig|452.5.peg.2630"/>
<accession>A0A0W0YY44</accession>
<organism evidence="1 2">
    <name type="scientific">Legionella spiritensis</name>
    <dbReference type="NCBI Taxonomy" id="452"/>
    <lineage>
        <taxon>Bacteria</taxon>
        <taxon>Pseudomonadati</taxon>
        <taxon>Pseudomonadota</taxon>
        <taxon>Gammaproteobacteria</taxon>
        <taxon>Legionellales</taxon>
        <taxon>Legionellaceae</taxon>
        <taxon>Legionella</taxon>
    </lineage>
</organism>
<gene>
    <name evidence="1" type="ORF">Lspi_2382</name>
</gene>
<comment type="caution">
    <text evidence="1">The sequence shown here is derived from an EMBL/GenBank/DDBJ whole genome shotgun (WGS) entry which is preliminary data.</text>
</comment>
<dbReference type="AlphaFoldDB" id="A0A0W0YY44"/>
<evidence type="ECO:0000313" key="2">
    <source>
        <dbReference type="Proteomes" id="UP000054877"/>
    </source>
</evidence>
<dbReference type="EMBL" id="LNYX01000031">
    <property type="protein sequence ID" value="KTD61752.1"/>
    <property type="molecule type" value="Genomic_DNA"/>
</dbReference>
<evidence type="ECO:0000313" key="1">
    <source>
        <dbReference type="EMBL" id="KTD61752.1"/>
    </source>
</evidence>
<dbReference type="OrthoDB" id="5646854at2"/>
<protein>
    <submittedName>
        <fullName evidence="1">Bile acid beta-glucosidase</fullName>
    </submittedName>
</protein>
<sequence length="122" mass="14113">MKFKKSETERKLNDYWNKQIVVLDEAIRSASLNLGFFAGLNQAGGLIEKYMQTARIFLSELDCQSDQFEDKLYIRNYRDGAIKQIVDDLTLYSGLVKYEDLAAQFLEAIGEQTLKYPDTVFH</sequence>
<dbReference type="RefSeq" id="WP_058484280.1">
    <property type="nucleotide sequence ID" value="NZ_CAAAII010000001.1"/>
</dbReference>
<keyword evidence="2" id="KW-1185">Reference proteome</keyword>
<dbReference type="Proteomes" id="UP000054877">
    <property type="component" value="Unassembled WGS sequence"/>
</dbReference>
<name>A0A0W0YY44_LEGSP</name>